<reference evidence="3 4" key="1">
    <citation type="journal article" date="2016" name="Mol. Biol. Evol.">
        <title>Comparative Genomics of Early-Diverging Mushroom-Forming Fungi Provides Insights into the Origins of Lignocellulose Decay Capabilities.</title>
        <authorList>
            <person name="Nagy L.G."/>
            <person name="Riley R."/>
            <person name="Tritt A."/>
            <person name="Adam C."/>
            <person name="Daum C."/>
            <person name="Floudas D."/>
            <person name="Sun H."/>
            <person name="Yadav J.S."/>
            <person name="Pangilinan J."/>
            <person name="Larsson K.H."/>
            <person name="Matsuura K."/>
            <person name="Barry K."/>
            <person name="Labutti K."/>
            <person name="Kuo R."/>
            <person name="Ohm R.A."/>
            <person name="Bhattacharya S.S."/>
            <person name="Shirouzu T."/>
            <person name="Yoshinaga Y."/>
            <person name="Martin F.M."/>
            <person name="Grigoriev I.V."/>
            <person name="Hibbett D.S."/>
        </authorList>
    </citation>
    <scope>NUCLEOTIDE SEQUENCE [LARGE SCALE GENOMIC DNA]</scope>
    <source>
        <strain evidence="3 4">HHB10207 ss-3</strain>
    </source>
</reference>
<feature type="region of interest" description="Disordered" evidence="1">
    <location>
        <begin position="205"/>
        <end position="225"/>
    </location>
</feature>
<name>A0A166A8D4_9AGAM</name>
<feature type="transmembrane region" description="Helical" evidence="2">
    <location>
        <begin position="341"/>
        <end position="363"/>
    </location>
</feature>
<feature type="compositionally biased region" description="Low complexity" evidence="1">
    <location>
        <begin position="214"/>
        <end position="225"/>
    </location>
</feature>
<keyword evidence="2" id="KW-0472">Membrane</keyword>
<feature type="region of interest" description="Disordered" evidence="1">
    <location>
        <begin position="152"/>
        <end position="187"/>
    </location>
</feature>
<sequence length="378" mass="40047">MPALRRSASSPSVTVRAFPYPTPSSTSSPYSSSSSPMSSASSTSMSTSGPGRPRRGTDAQPRRRVLADISWWIVHRGQLDVLDESPSYSDEVAWPALSLGSAGDDTRSAAGFGLGLLPGVQLNESISEAEGVGRAESPEPFDFTLFNPSLSPSLSSSSSTQSSPGRPSSGLETETEDDFTFPSSLPLPSPTTGAFTYSLSRSGMGIGGGRGRRQASFSSSFSNPTTTLPPPPFPYYLVAAASSVCPDAILPPLSLFTAPEPSPRPPPPGLLSPLLPSLLTLLAGAQMAKRPEPELESLNCKKYFYLSNCQSALFTSSSTFVSSFAFIYPSSDVLPPKLPPFVLLLSSLFLSILSSLCLSLRVYDTSLPPFAFKFFCTY</sequence>
<evidence type="ECO:0000313" key="4">
    <source>
        <dbReference type="Proteomes" id="UP000076798"/>
    </source>
</evidence>
<evidence type="ECO:0000256" key="2">
    <source>
        <dbReference type="SAM" id="Phobius"/>
    </source>
</evidence>
<feature type="transmembrane region" description="Helical" evidence="2">
    <location>
        <begin position="309"/>
        <end position="329"/>
    </location>
</feature>
<feature type="compositionally biased region" description="Low complexity" evidence="1">
    <location>
        <begin position="23"/>
        <end position="48"/>
    </location>
</feature>
<keyword evidence="2" id="KW-1133">Transmembrane helix</keyword>
<dbReference type="AlphaFoldDB" id="A0A166A8D4"/>
<evidence type="ECO:0000256" key="1">
    <source>
        <dbReference type="SAM" id="MobiDB-lite"/>
    </source>
</evidence>
<organism evidence="3 4">
    <name type="scientific">Sistotremastrum suecicum HHB10207 ss-3</name>
    <dbReference type="NCBI Taxonomy" id="1314776"/>
    <lineage>
        <taxon>Eukaryota</taxon>
        <taxon>Fungi</taxon>
        <taxon>Dikarya</taxon>
        <taxon>Basidiomycota</taxon>
        <taxon>Agaricomycotina</taxon>
        <taxon>Agaricomycetes</taxon>
        <taxon>Sistotremastrales</taxon>
        <taxon>Sistotremastraceae</taxon>
        <taxon>Sistotremastrum</taxon>
    </lineage>
</organism>
<proteinExistence type="predicted"/>
<evidence type="ECO:0000313" key="3">
    <source>
        <dbReference type="EMBL" id="KZT35070.1"/>
    </source>
</evidence>
<accession>A0A166A8D4</accession>
<keyword evidence="2" id="KW-0812">Transmembrane</keyword>
<dbReference type="Proteomes" id="UP000076798">
    <property type="component" value="Unassembled WGS sequence"/>
</dbReference>
<feature type="region of interest" description="Disordered" evidence="1">
    <location>
        <begin position="1"/>
        <end position="62"/>
    </location>
</feature>
<dbReference type="EMBL" id="KV428154">
    <property type="protein sequence ID" value="KZT35070.1"/>
    <property type="molecule type" value="Genomic_DNA"/>
</dbReference>
<protein>
    <submittedName>
        <fullName evidence="3">Uncharacterized protein</fullName>
    </submittedName>
</protein>
<feature type="compositionally biased region" description="Low complexity" evidence="1">
    <location>
        <begin position="152"/>
        <end position="169"/>
    </location>
</feature>
<keyword evidence="4" id="KW-1185">Reference proteome</keyword>
<gene>
    <name evidence="3" type="ORF">SISSUDRAFT_1064796</name>
</gene>